<sequence>MNESFAPRYYQIEQSLRERITQLRPHDPLPSESELCAEFGVSRMTARAAFQGLAAEGLIYRASGRGTFVAEPPARRRAENLVRFSEEMRRRGRTPSSQIISSETRRAQPDEVHRLQLTASADVVAITRVRLADNVPVALEKAVFPGELQELLDIDVSTRSLHEALIDLGRNPQRGYSSIEADVAGDLDAHLLGITTGSALLIERRLILDQADRPLELTETRYVGNRYVLDVAFQVDSPDR</sequence>
<accession>A0A0L0JE00</accession>
<keyword evidence="1" id="KW-0805">Transcription regulation</keyword>
<feature type="region of interest" description="Disordered" evidence="4">
    <location>
        <begin position="88"/>
        <end position="107"/>
    </location>
</feature>
<dbReference type="GO" id="GO:0003677">
    <property type="term" value="F:DNA binding"/>
    <property type="evidence" value="ECO:0007669"/>
    <property type="project" value="UniProtKB-KW"/>
</dbReference>
<keyword evidence="2" id="KW-0238">DNA-binding</keyword>
<protein>
    <submittedName>
        <fullName evidence="6">GntR family transcriptional regulator</fullName>
    </submittedName>
</protein>
<dbReference type="InterPro" id="IPR011663">
    <property type="entry name" value="UTRA"/>
</dbReference>
<dbReference type="CDD" id="cd07377">
    <property type="entry name" value="WHTH_GntR"/>
    <property type="match status" value="1"/>
</dbReference>
<feature type="domain" description="HTH gntR-type" evidence="5">
    <location>
        <begin position="6"/>
        <end position="72"/>
    </location>
</feature>
<keyword evidence="3" id="KW-0804">Transcription</keyword>
<dbReference type="PATRIC" id="fig|42234.21.peg.9006"/>
<dbReference type="SMART" id="SM00345">
    <property type="entry name" value="HTH_GNTR"/>
    <property type="match status" value="1"/>
</dbReference>
<dbReference type="Gene3D" id="3.40.1410.10">
    <property type="entry name" value="Chorismate lyase-like"/>
    <property type="match status" value="1"/>
</dbReference>
<dbReference type="Pfam" id="PF07702">
    <property type="entry name" value="UTRA"/>
    <property type="match status" value="1"/>
</dbReference>
<dbReference type="Proteomes" id="UP000037151">
    <property type="component" value="Unassembled WGS sequence"/>
</dbReference>
<reference evidence="7" key="1">
    <citation type="submission" date="2014-07" db="EMBL/GenBank/DDBJ databases">
        <title>Genome sequencing of plant-pathogenic Streptomyces species.</title>
        <authorList>
            <person name="Harrison J."/>
            <person name="Sapp M."/>
            <person name="Thwaites R."/>
            <person name="Studholme D.J."/>
        </authorList>
    </citation>
    <scope>NUCLEOTIDE SEQUENCE [LARGE SCALE GENOMIC DNA]</scope>
    <source>
        <strain evidence="7">NCPPB 4445</strain>
    </source>
</reference>
<dbReference type="InterPro" id="IPR050679">
    <property type="entry name" value="Bact_HTH_transcr_reg"/>
</dbReference>
<dbReference type="InterPro" id="IPR000524">
    <property type="entry name" value="Tscrpt_reg_HTH_GntR"/>
</dbReference>
<dbReference type="SUPFAM" id="SSF46785">
    <property type="entry name" value="Winged helix' DNA-binding domain"/>
    <property type="match status" value="1"/>
</dbReference>
<dbReference type="SMART" id="SM00866">
    <property type="entry name" value="UTRA"/>
    <property type="match status" value="1"/>
</dbReference>
<evidence type="ECO:0000259" key="5">
    <source>
        <dbReference type="PROSITE" id="PS50949"/>
    </source>
</evidence>
<organism evidence="6 7">
    <name type="scientific">Streptomyces acidiscabies</name>
    <dbReference type="NCBI Taxonomy" id="42234"/>
    <lineage>
        <taxon>Bacteria</taxon>
        <taxon>Bacillati</taxon>
        <taxon>Actinomycetota</taxon>
        <taxon>Actinomycetes</taxon>
        <taxon>Kitasatosporales</taxon>
        <taxon>Streptomycetaceae</taxon>
        <taxon>Streptomyces</taxon>
    </lineage>
</organism>
<dbReference type="InterPro" id="IPR028978">
    <property type="entry name" value="Chorismate_lyase_/UTRA_dom_sf"/>
</dbReference>
<comment type="caution">
    <text evidence="6">The sequence shown here is derived from an EMBL/GenBank/DDBJ whole genome shotgun (WGS) entry which is preliminary data.</text>
</comment>
<dbReference type="OrthoDB" id="7363114at2"/>
<name>A0A0L0JE00_9ACTN</name>
<evidence type="ECO:0000256" key="3">
    <source>
        <dbReference type="ARBA" id="ARBA00023163"/>
    </source>
</evidence>
<dbReference type="SUPFAM" id="SSF64288">
    <property type="entry name" value="Chorismate lyase-like"/>
    <property type="match status" value="1"/>
</dbReference>
<dbReference type="Gene3D" id="1.10.10.10">
    <property type="entry name" value="Winged helix-like DNA-binding domain superfamily/Winged helix DNA-binding domain"/>
    <property type="match status" value="1"/>
</dbReference>
<dbReference type="AlphaFoldDB" id="A0A0L0JE00"/>
<dbReference type="PRINTS" id="PR00035">
    <property type="entry name" value="HTHGNTR"/>
</dbReference>
<dbReference type="InterPro" id="IPR036390">
    <property type="entry name" value="WH_DNA-bd_sf"/>
</dbReference>
<dbReference type="PANTHER" id="PTHR44846:SF1">
    <property type="entry name" value="MANNOSYL-D-GLYCERATE TRANSPORT_METABOLISM SYSTEM REPRESSOR MNGR-RELATED"/>
    <property type="match status" value="1"/>
</dbReference>
<dbReference type="PROSITE" id="PS50949">
    <property type="entry name" value="HTH_GNTR"/>
    <property type="match status" value="1"/>
</dbReference>
<evidence type="ECO:0000313" key="6">
    <source>
        <dbReference type="EMBL" id="KND23684.1"/>
    </source>
</evidence>
<evidence type="ECO:0000256" key="2">
    <source>
        <dbReference type="ARBA" id="ARBA00023125"/>
    </source>
</evidence>
<proteinExistence type="predicted"/>
<evidence type="ECO:0000313" key="7">
    <source>
        <dbReference type="Proteomes" id="UP000037151"/>
    </source>
</evidence>
<gene>
    <name evidence="6" type="ORF">IQ63_43850</name>
</gene>
<dbReference type="GO" id="GO:0045892">
    <property type="term" value="P:negative regulation of DNA-templated transcription"/>
    <property type="evidence" value="ECO:0007669"/>
    <property type="project" value="TreeGrafter"/>
</dbReference>
<dbReference type="EMBL" id="JPPY01000258">
    <property type="protein sequence ID" value="KND23684.1"/>
    <property type="molecule type" value="Genomic_DNA"/>
</dbReference>
<evidence type="ECO:0000256" key="4">
    <source>
        <dbReference type="SAM" id="MobiDB-lite"/>
    </source>
</evidence>
<dbReference type="GO" id="GO:0003700">
    <property type="term" value="F:DNA-binding transcription factor activity"/>
    <property type="evidence" value="ECO:0007669"/>
    <property type="project" value="InterPro"/>
</dbReference>
<dbReference type="Pfam" id="PF00392">
    <property type="entry name" value="GntR"/>
    <property type="match status" value="1"/>
</dbReference>
<dbReference type="RefSeq" id="WP_050375635.1">
    <property type="nucleotide sequence ID" value="NZ_KQ257835.1"/>
</dbReference>
<dbReference type="InterPro" id="IPR036388">
    <property type="entry name" value="WH-like_DNA-bd_sf"/>
</dbReference>
<evidence type="ECO:0000256" key="1">
    <source>
        <dbReference type="ARBA" id="ARBA00023015"/>
    </source>
</evidence>
<dbReference type="PANTHER" id="PTHR44846">
    <property type="entry name" value="MANNOSYL-D-GLYCERATE TRANSPORT/METABOLISM SYSTEM REPRESSOR MNGR-RELATED"/>
    <property type="match status" value="1"/>
</dbReference>